<proteinExistence type="inferred from homology"/>
<keyword evidence="4 5" id="KW-0413">Isomerase</keyword>
<comment type="caution">
    <text evidence="7">The sequence shown here is derived from an EMBL/GenBank/DDBJ whole genome shotgun (WGS) entry which is preliminary data.</text>
</comment>
<gene>
    <name evidence="7" type="ORF">ICJ84_10370</name>
</gene>
<comment type="similarity">
    <text evidence="2 5">Belongs to the cyclophilin-type PPIase family.</text>
</comment>
<dbReference type="EC" id="5.2.1.8" evidence="5"/>
<dbReference type="PROSITE" id="PS50072">
    <property type="entry name" value="CSA_PPIASE_2"/>
    <property type="match status" value="1"/>
</dbReference>
<dbReference type="PIRSF" id="PIRSF001467">
    <property type="entry name" value="Peptidylpro_ismrse"/>
    <property type="match status" value="1"/>
</dbReference>
<dbReference type="InterPro" id="IPR024936">
    <property type="entry name" value="Cyclophilin-type_PPIase"/>
</dbReference>
<dbReference type="PRINTS" id="PR00153">
    <property type="entry name" value="CSAPPISMRASE"/>
</dbReference>
<dbReference type="Gene3D" id="2.40.100.10">
    <property type="entry name" value="Cyclophilin-like"/>
    <property type="match status" value="1"/>
</dbReference>
<evidence type="ECO:0000313" key="8">
    <source>
        <dbReference type="Proteomes" id="UP000602057"/>
    </source>
</evidence>
<dbReference type="AlphaFoldDB" id="A0A8J6Q8R6"/>
<dbReference type="InterPro" id="IPR002130">
    <property type="entry name" value="Cyclophilin-type_PPIase_dom"/>
</dbReference>
<dbReference type="SUPFAM" id="SSF50891">
    <property type="entry name" value="Cyclophilin-like"/>
    <property type="match status" value="1"/>
</dbReference>
<evidence type="ECO:0000313" key="7">
    <source>
        <dbReference type="EMBL" id="MBD0835841.1"/>
    </source>
</evidence>
<dbReference type="PANTHER" id="PTHR45625">
    <property type="entry name" value="PEPTIDYL-PROLYL CIS-TRANS ISOMERASE-RELATED"/>
    <property type="match status" value="1"/>
</dbReference>
<dbReference type="PANTHER" id="PTHR45625:SF4">
    <property type="entry name" value="PEPTIDYLPROLYL ISOMERASE DOMAIN AND WD REPEAT-CONTAINING PROTEIN 1"/>
    <property type="match status" value="1"/>
</dbReference>
<dbReference type="CDD" id="cd00317">
    <property type="entry name" value="cyclophilin"/>
    <property type="match status" value="1"/>
</dbReference>
<name>A0A8J6Q8R6_9FLAO</name>
<dbReference type="Pfam" id="PF00160">
    <property type="entry name" value="Pro_isomerase"/>
    <property type="match status" value="1"/>
</dbReference>
<protein>
    <recommendedName>
        <fullName evidence="5">Peptidyl-prolyl cis-trans isomerase</fullName>
        <shortName evidence="5">PPIase</shortName>
        <ecNumber evidence="5">5.2.1.8</ecNumber>
    </recommendedName>
</protein>
<comment type="catalytic activity">
    <reaction evidence="5">
        <text>[protein]-peptidylproline (omega=180) = [protein]-peptidylproline (omega=0)</text>
        <dbReference type="Rhea" id="RHEA:16237"/>
        <dbReference type="Rhea" id="RHEA-COMP:10747"/>
        <dbReference type="Rhea" id="RHEA-COMP:10748"/>
        <dbReference type="ChEBI" id="CHEBI:83833"/>
        <dbReference type="ChEBI" id="CHEBI:83834"/>
        <dbReference type="EC" id="5.2.1.8"/>
    </reaction>
</comment>
<dbReference type="GO" id="GO:0003755">
    <property type="term" value="F:peptidyl-prolyl cis-trans isomerase activity"/>
    <property type="evidence" value="ECO:0007669"/>
    <property type="project" value="UniProtKB-UniRule"/>
</dbReference>
<dbReference type="EMBL" id="JACVXC010000003">
    <property type="protein sequence ID" value="MBD0835841.1"/>
    <property type="molecule type" value="Genomic_DNA"/>
</dbReference>
<dbReference type="PROSITE" id="PS51257">
    <property type="entry name" value="PROKAR_LIPOPROTEIN"/>
    <property type="match status" value="1"/>
</dbReference>
<dbReference type="RefSeq" id="WP_188216327.1">
    <property type="nucleotide sequence ID" value="NZ_BAABGH010000011.1"/>
</dbReference>
<dbReference type="Proteomes" id="UP000602057">
    <property type="component" value="Unassembled WGS sequence"/>
</dbReference>
<organism evidence="7 8">
    <name type="scientific">Aestuariibaculum suncheonense</name>
    <dbReference type="NCBI Taxonomy" id="1028745"/>
    <lineage>
        <taxon>Bacteria</taxon>
        <taxon>Pseudomonadati</taxon>
        <taxon>Bacteroidota</taxon>
        <taxon>Flavobacteriia</taxon>
        <taxon>Flavobacteriales</taxon>
        <taxon>Flavobacteriaceae</taxon>
    </lineage>
</organism>
<dbReference type="InterPro" id="IPR044666">
    <property type="entry name" value="Cyclophilin_A-like"/>
</dbReference>
<reference evidence="7" key="2">
    <citation type="submission" date="2020-09" db="EMBL/GenBank/DDBJ databases">
        <authorList>
            <person name="Wu Z."/>
        </authorList>
    </citation>
    <scope>NUCLEOTIDE SEQUENCE</scope>
    <source>
        <strain evidence="7">SC17</strain>
    </source>
</reference>
<comment type="function">
    <text evidence="1 5">PPIases accelerate the folding of proteins. It catalyzes the cis-trans isomerization of proline imidic peptide bonds in oligopeptides.</text>
</comment>
<feature type="domain" description="PPIase cyclophilin-type" evidence="6">
    <location>
        <begin position="29"/>
        <end position="189"/>
    </location>
</feature>
<sequence length="189" mass="21122">MKLSCFLVLAVLMFTSCKQDKRSMIEIKTDLGIIVAELYTDKAPKTCANFIQYIEQQAYDGAHFYRTVRLDNQPENSVKIEVIQGGIDPKEAMFSPAEHETTKVTGVLHENGTLSMARYEPGTATTEFFICIGRQPELDFGGKRNPDGQGFAAFGRVTEGMDIVKAIQQLKDEDQMLVHPVTIQSIIIK</sequence>
<evidence type="ECO:0000256" key="1">
    <source>
        <dbReference type="ARBA" id="ARBA00002388"/>
    </source>
</evidence>
<evidence type="ECO:0000259" key="6">
    <source>
        <dbReference type="PROSITE" id="PS50072"/>
    </source>
</evidence>
<evidence type="ECO:0000256" key="3">
    <source>
        <dbReference type="ARBA" id="ARBA00023110"/>
    </source>
</evidence>
<dbReference type="InterPro" id="IPR029000">
    <property type="entry name" value="Cyclophilin-like_dom_sf"/>
</dbReference>
<accession>A0A8J6Q8R6</accession>
<evidence type="ECO:0000256" key="4">
    <source>
        <dbReference type="ARBA" id="ARBA00023235"/>
    </source>
</evidence>
<evidence type="ECO:0000256" key="5">
    <source>
        <dbReference type="RuleBase" id="RU363019"/>
    </source>
</evidence>
<keyword evidence="8" id="KW-1185">Reference proteome</keyword>
<reference evidence="7" key="1">
    <citation type="journal article" date="2013" name="Int. J. Syst. Evol. Microbiol.">
        <title>Aestuariibaculum suncheonense gen. nov., sp. nov., a marine bacterium of the family Flavobacteriaceae isolated from a tidal flat and emended descriptions of the genera Gaetbulibacter and Tamlana.</title>
        <authorList>
            <person name="Jeong S.H."/>
            <person name="Park M.S."/>
            <person name="Jin H.M."/>
            <person name="Lee K."/>
            <person name="Park W."/>
            <person name="Jeon C.O."/>
        </authorList>
    </citation>
    <scope>NUCLEOTIDE SEQUENCE</scope>
    <source>
        <strain evidence="7">SC17</strain>
    </source>
</reference>
<keyword evidence="3 5" id="KW-0697">Rotamase</keyword>
<evidence type="ECO:0000256" key="2">
    <source>
        <dbReference type="ARBA" id="ARBA00007365"/>
    </source>
</evidence>